<dbReference type="Proteomes" id="UP000033067">
    <property type="component" value="Chromosome"/>
</dbReference>
<comment type="similarity">
    <text evidence="2">Belongs to the prokaryotic sulfate-binding protein family.</text>
</comment>
<evidence type="ECO:0000256" key="6">
    <source>
        <dbReference type="SAM" id="SignalP"/>
    </source>
</evidence>
<dbReference type="Gene3D" id="3.40.190.10">
    <property type="entry name" value="Periplasmic binding protein-like II"/>
    <property type="match status" value="2"/>
</dbReference>
<dbReference type="KEGG" id="psuw:WQ53_03510"/>
<dbReference type="EMBL" id="CP011144">
    <property type="protein sequence ID" value="AKC85969.1"/>
    <property type="molecule type" value="Genomic_DNA"/>
</dbReference>
<keyword evidence="8" id="KW-1185">Reference proteome</keyword>
<keyword evidence="3" id="KW-0813">Transport</keyword>
<dbReference type="PANTHER" id="PTHR30368">
    <property type="entry name" value="SULFATE-BINDING PROTEIN"/>
    <property type="match status" value="1"/>
</dbReference>
<gene>
    <name evidence="7" type="ORF">WQ53_03510</name>
</gene>
<sequence>MARSGKNLWRTVLLGLALAAGGAGAAEGELLNASYDVARDVYRDLNPAFVAQHKAQTGKTVSINQSHGGSSKQARAVIDGLEADVVTMNNPLDIDQIAKAGLLPENWSARLPNGSAPSWSAILFLVRKGNPKQIRDWGDLVRPGVAVILPNPKTSGNGRYSYLAGWEWAKRAAGGDDAAGEAYVRKLFANVPVLDTGGRGATTSFVQRGIGDVLLTFENEIALLRAELGAADYEVVVPSLTVRADNPVAVVDKVAAKHGNTALANAYLQFHYAPAGQEIFARNYLRPVDAGVLQRHAATFPKLNAFLVDEAFGSWPEAQKKHFADGGVFDRIYSAR</sequence>
<dbReference type="CDD" id="cd01005">
    <property type="entry name" value="PBP2_CysP"/>
    <property type="match status" value="1"/>
</dbReference>
<feature type="chain" id="PRO_5002415702" evidence="6">
    <location>
        <begin position="26"/>
        <end position="336"/>
    </location>
</feature>
<evidence type="ECO:0000313" key="7">
    <source>
        <dbReference type="EMBL" id="AKC85969.1"/>
    </source>
</evidence>
<dbReference type="NCBIfam" id="NF008106">
    <property type="entry name" value="PRK10852.1"/>
    <property type="match status" value="1"/>
</dbReference>
<evidence type="ECO:0000256" key="4">
    <source>
        <dbReference type="ARBA" id="ARBA00022729"/>
    </source>
</evidence>
<dbReference type="GO" id="GO:0042597">
    <property type="term" value="C:periplasmic space"/>
    <property type="evidence" value="ECO:0007669"/>
    <property type="project" value="UniProtKB-SubCell"/>
</dbReference>
<dbReference type="SUPFAM" id="SSF53850">
    <property type="entry name" value="Periplasmic binding protein-like II"/>
    <property type="match status" value="1"/>
</dbReference>
<dbReference type="AlphaFoldDB" id="A0A0E3Z059"/>
<dbReference type="Pfam" id="PF13531">
    <property type="entry name" value="SBP_bac_11"/>
    <property type="match status" value="1"/>
</dbReference>
<accession>A0A0E3Z059</accession>
<dbReference type="GO" id="GO:0140104">
    <property type="term" value="F:molecular carrier activity"/>
    <property type="evidence" value="ECO:0007669"/>
    <property type="project" value="InterPro"/>
</dbReference>
<reference evidence="7 8" key="1">
    <citation type="journal article" date="2015" name="Genome Announc.">
        <title>Complete Genome Sequence of Pseudoxanthomonas suwonensis Strain J1, a Cellulose-Degrading Bacterium Isolated from Leaf- and Wood-Enriched Soil.</title>
        <authorList>
            <person name="Hou L."/>
            <person name="Jiang J."/>
            <person name="Xu Z."/>
            <person name="Zhou Y."/>
            <person name="Leung F.C."/>
        </authorList>
    </citation>
    <scope>NUCLEOTIDE SEQUENCE [LARGE SCALE GENOMIC DNA]</scope>
    <source>
        <strain evidence="7 8">J1</strain>
    </source>
</reference>
<dbReference type="InterPro" id="IPR005669">
    <property type="entry name" value="Thiosulph/SO4-bd"/>
</dbReference>
<dbReference type="GO" id="GO:1902358">
    <property type="term" value="P:sulfate transmembrane transport"/>
    <property type="evidence" value="ECO:0007669"/>
    <property type="project" value="InterPro"/>
</dbReference>
<dbReference type="PANTHER" id="PTHR30368:SF2">
    <property type="entry name" value="SULFATE-BINDING PROTEIN"/>
    <property type="match status" value="1"/>
</dbReference>
<dbReference type="PATRIC" id="fig|314722.6.peg.736"/>
<keyword evidence="5" id="KW-0574">Periplasm</keyword>
<evidence type="ECO:0000256" key="1">
    <source>
        <dbReference type="ARBA" id="ARBA00004418"/>
    </source>
</evidence>
<organism evidence="7 8">
    <name type="scientific">Pseudoxanthomonas suwonensis</name>
    <dbReference type="NCBI Taxonomy" id="314722"/>
    <lineage>
        <taxon>Bacteria</taxon>
        <taxon>Pseudomonadati</taxon>
        <taxon>Pseudomonadota</taxon>
        <taxon>Gammaproteobacteria</taxon>
        <taxon>Lysobacterales</taxon>
        <taxon>Lysobacteraceae</taxon>
        <taxon>Pseudoxanthomonas</taxon>
    </lineage>
</organism>
<evidence type="ECO:0000256" key="3">
    <source>
        <dbReference type="ARBA" id="ARBA00022448"/>
    </source>
</evidence>
<dbReference type="NCBIfam" id="TIGR00971">
    <property type="entry name" value="3a0106s03"/>
    <property type="match status" value="1"/>
</dbReference>
<comment type="subcellular location">
    <subcellularLocation>
        <location evidence="1">Periplasm</location>
    </subcellularLocation>
</comment>
<name>A0A0E3Z059_9GAMM</name>
<feature type="signal peptide" evidence="6">
    <location>
        <begin position="1"/>
        <end position="25"/>
    </location>
</feature>
<keyword evidence="4 6" id="KW-0732">Signal</keyword>
<proteinExistence type="inferred from homology"/>
<dbReference type="NCBIfam" id="NF008022">
    <property type="entry name" value="PRK10752.1"/>
    <property type="match status" value="1"/>
</dbReference>
<dbReference type="RefSeq" id="WP_052630460.1">
    <property type="nucleotide sequence ID" value="NZ_CP011144.1"/>
</dbReference>
<protein>
    <submittedName>
        <fullName evidence="7">Thiosulfate transporter subunit</fullName>
    </submittedName>
</protein>
<evidence type="ECO:0000313" key="8">
    <source>
        <dbReference type="Proteomes" id="UP000033067"/>
    </source>
</evidence>
<evidence type="ECO:0000256" key="2">
    <source>
        <dbReference type="ARBA" id="ARBA00006099"/>
    </source>
</evidence>
<evidence type="ECO:0000256" key="5">
    <source>
        <dbReference type="ARBA" id="ARBA00022764"/>
    </source>
</evidence>
<dbReference type="OrthoDB" id="9802127at2"/>